<keyword evidence="2" id="KW-0067">ATP-binding</keyword>
<proteinExistence type="predicted"/>
<name>G4T4L4_META2</name>
<evidence type="ECO:0000313" key="6">
    <source>
        <dbReference type="Proteomes" id="UP000008315"/>
    </source>
</evidence>
<keyword evidence="6" id="KW-1185">Reference proteome</keyword>
<dbReference type="InterPro" id="IPR026866">
    <property type="entry name" value="CR006_AAA"/>
</dbReference>
<evidence type="ECO:0000256" key="1">
    <source>
        <dbReference type="ARBA" id="ARBA00022741"/>
    </source>
</evidence>
<dbReference type="KEGG" id="mah:MEALZ_p0065"/>
<evidence type="ECO:0000256" key="3">
    <source>
        <dbReference type="SAM" id="Coils"/>
    </source>
</evidence>
<dbReference type="AlphaFoldDB" id="G4T4L4"/>
<reference evidence="5 6" key="1">
    <citation type="journal article" date="2012" name="J. Bacteriol.">
        <title>Genome sequence of the haloalkaliphilic methanotrophic bacterium Methylomicrobium alcaliphilum 20Z.</title>
        <authorList>
            <person name="Vuilleumier S."/>
            <person name="Khmelenina V.N."/>
            <person name="Bringel F."/>
            <person name="Reshetnikov A.S."/>
            <person name="Lajus A."/>
            <person name="Mangenot S."/>
            <person name="Rouy Z."/>
            <person name="Op den Camp H.J."/>
            <person name="Jetten M.S."/>
            <person name="Dispirito A.A."/>
            <person name="Dunfield P."/>
            <person name="Klotz M.G."/>
            <person name="Semrau J.D."/>
            <person name="Stein L.Y."/>
            <person name="Barbe V."/>
            <person name="Medigue C."/>
            <person name="Trotsenko Y.A."/>
            <person name="Kalyuzhnaya M.G."/>
        </authorList>
    </citation>
    <scope>NUCLEOTIDE SEQUENCE [LARGE SCALE GENOMIC DNA]</scope>
    <source>
        <strain evidence="6">DSM 19304 / NCIMB 14124 / VKM B-2133 / 20Z</strain>
    </source>
</reference>
<dbReference type="GO" id="GO:0005524">
    <property type="term" value="F:ATP binding"/>
    <property type="evidence" value="ECO:0007669"/>
    <property type="project" value="UniProtKB-KW"/>
</dbReference>
<organism evidence="5 6">
    <name type="scientific">Methylotuvimicrobium alcaliphilum (strain DSM 19304 / NCIMB 14124 / VKM B-2133 / 20Z)</name>
    <name type="common">Methylomicrobium alcaliphilum</name>
    <dbReference type="NCBI Taxonomy" id="1091494"/>
    <lineage>
        <taxon>Bacteria</taxon>
        <taxon>Pseudomonadati</taxon>
        <taxon>Pseudomonadota</taxon>
        <taxon>Gammaproteobacteria</taxon>
        <taxon>Methylococcales</taxon>
        <taxon>Methylococcaceae</taxon>
        <taxon>Methylotuvimicrobium</taxon>
    </lineage>
</organism>
<evidence type="ECO:0000256" key="2">
    <source>
        <dbReference type="ARBA" id="ARBA00022840"/>
    </source>
</evidence>
<evidence type="ECO:0000259" key="4">
    <source>
        <dbReference type="Pfam" id="PF13166"/>
    </source>
</evidence>
<dbReference type="Proteomes" id="UP000008315">
    <property type="component" value="Plasmid MEALZ_p"/>
</dbReference>
<dbReference type="PROSITE" id="PS00211">
    <property type="entry name" value="ABC_TRANSPORTER_1"/>
    <property type="match status" value="1"/>
</dbReference>
<evidence type="ECO:0000313" key="5">
    <source>
        <dbReference type="EMBL" id="CCE25770.1"/>
    </source>
</evidence>
<sequence length="702" mass="79580">MNIEIKNCNNIDFAKISLSENKLNIKFAPNGTGKSSIAKALLLGVEGNQSLLSELMPFKLRKENPDNKRTEINGAENIQNIMCFNEEYVSQFVFKPEELVSNSFDIFIRTEAYKMKEQEIEDLIRNIKQLFSGNQELEALIATLKEMGDAFKLTKSGLSKSSSGMKGLSEGNKIQHIPFGLESYTPFIQSPNSVSWIDWQTKGYDFAELSDNCPFCTSHAADKKDQIKKVGKEYDKNTIKNLINIIGVIEKLGDFFSADAKEKLGAITNLKEGLEKEHEAFLTSVKSQIDNFSEKLEKLRTLSAFQFKDGEKVAEKLPAYKLDLKFFSELNSEKMLEAITPINASIDDVIEQAGQLQGKINQQRNEMKKTVERHQNAINGFLAYAGYRYLVEVAGEGEQSQLKLRHADHEEHLSGGSQHLSFGERNAFAIVLFMFECLAKKPDLIILDDPISSFDKNKKYAILEMLFRRDAESCLKNKTVLMLTHDVEPIIDTVKSLSDKFRNQTSASFLKLSSGQVNECGIGKDDIQTFSQICKNALASDKDDVVKLIYLRRHFEIIDNKGDAYQVLSNLFHKGNCMGRGVDMREPKDSEGNYPEMELAKFESGCTEISNYLQGFSYSDFLNRVTDVNAMKSLYSASANGYEKLQIFRLMDIDIENSVIQKFINETYHIENEFICQLDPVKFDTIPEYVVSECDRILRGIQ</sequence>
<keyword evidence="3" id="KW-0175">Coiled coil</keyword>
<dbReference type="SUPFAM" id="SSF52540">
    <property type="entry name" value="P-loop containing nucleoside triphosphate hydrolases"/>
    <property type="match status" value="1"/>
</dbReference>
<feature type="coiled-coil region" evidence="3">
    <location>
        <begin position="346"/>
        <end position="373"/>
    </location>
</feature>
<feature type="coiled-coil region" evidence="3">
    <location>
        <begin position="257"/>
        <end position="302"/>
    </location>
</feature>
<feature type="domain" description="Protein CR006 P-loop" evidence="4">
    <location>
        <begin position="336"/>
        <end position="511"/>
    </location>
</feature>
<dbReference type="InterPro" id="IPR017871">
    <property type="entry name" value="ABC_transporter-like_CS"/>
</dbReference>
<dbReference type="GO" id="GO:0016887">
    <property type="term" value="F:ATP hydrolysis activity"/>
    <property type="evidence" value="ECO:0007669"/>
    <property type="project" value="InterPro"/>
</dbReference>
<accession>G4T4L4</accession>
<protein>
    <recommendedName>
        <fullName evidence="4">Protein CR006 P-loop domain-containing protein</fullName>
    </recommendedName>
</protein>
<dbReference type="RefSeq" id="WP_014133126.1">
    <property type="nucleotide sequence ID" value="NC_016108.1"/>
</dbReference>
<dbReference type="InterPro" id="IPR027417">
    <property type="entry name" value="P-loop_NTPase"/>
</dbReference>
<dbReference type="Pfam" id="PF13166">
    <property type="entry name" value="AAA_13"/>
    <property type="match status" value="1"/>
</dbReference>
<dbReference type="EMBL" id="FO082061">
    <property type="protein sequence ID" value="CCE25770.1"/>
    <property type="molecule type" value="Genomic_DNA"/>
</dbReference>
<dbReference type="HOGENOM" id="CLU_025181_0_0_6"/>
<keyword evidence="5" id="KW-0614">Plasmid</keyword>
<gene>
    <name evidence="5" type="ordered locus">MEALZ_p0065</name>
</gene>
<dbReference type="Gene3D" id="3.40.50.300">
    <property type="entry name" value="P-loop containing nucleotide triphosphate hydrolases"/>
    <property type="match status" value="2"/>
</dbReference>
<geneLocation type="plasmid" evidence="5 6">
    <name>MEALZ_p</name>
</geneLocation>
<keyword evidence="1" id="KW-0547">Nucleotide-binding</keyword>